<comment type="caution">
    <text evidence="1">The sequence shown here is derived from an EMBL/GenBank/DDBJ whole genome shotgun (WGS) entry which is preliminary data.</text>
</comment>
<dbReference type="EMBL" id="JRPR02000001">
    <property type="protein sequence ID" value="TLD97533.1"/>
    <property type="molecule type" value="Genomic_DNA"/>
</dbReference>
<gene>
    <name evidence="1" type="ORF">LS71_001955</name>
</gene>
<dbReference type="AlphaFoldDB" id="A0A4U8TCI8"/>
<name>A0A4U8TCI8_9HELI</name>
<evidence type="ECO:0000313" key="2">
    <source>
        <dbReference type="Proteomes" id="UP000029733"/>
    </source>
</evidence>
<keyword evidence="2" id="KW-1185">Reference proteome</keyword>
<dbReference type="RefSeq" id="WP_138109796.1">
    <property type="nucleotide sequence ID" value="NZ_JRPR02000001.1"/>
</dbReference>
<dbReference type="OrthoDB" id="5325968at2"/>
<accession>A0A4U8TCI8</accession>
<sequence>MFEFYIKRFLVKVLCCFVPRKKWRLALRSELGFGKQMVLLQDVDKYVPQAVLDSIKARSPLDFLPSYKAILHPAPLHILRAQNHSAPPPHCARSITESCSKSTFAY</sequence>
<evidence type="ECO:0000313" key="1">
    <source>
        <dbReference type="EMBL" id="TLD97533.1"/>
    </source>
</evidence>
<organism evidence="1 2">
    <name type="scientific">Helicobacter jaachi</name>
    <dbReference type="NCBI Taxonomy" id="1677920"/>
    <lineage>
        <taxon>Bacteria</taxon>
        <taxon>Pseudomonadati</taxon>
        <taxon>Campylobacterota</taxon>
        <taxon>Epsilonproteobacteria</taxon>
        <taxon>Campylobacterales</taxon>
        <taxon>Helicobacteraceae</taxon>
        <taxon>Helicobacter</taxon>
    </lineage>
</organism>
<proteinExistence type="predicted"/>
<dbReference type="Proteomes" id="UP000029733">
    <property type="component" value="Unassembled WGS sequence"/>
</dbReference>
<protein>
    <submittedName>
        <fullName evidence="1">Uncharacterized protein</fullName>
    </submittedName>
</protein>
<reference evidence="1 2" key="1">
    <citation type="journal article" date="2014" name="Genome Announc.">
        <title>Draft genome sequences of eight enterohepatic helicobacter species isolated from both laboratory and wild rodents.</title>
        <authorList>
            <person name="Sheh A."/>
            <person name="Shen Z."/>
            <person name="Fox J.G."/>
        </authorList>
    </citation>
    <scope>NUCLEOTIDE SEQUENCE [LARGE SCALE GENOMIC DNA]</scope>
    <source>
        <strain evidence="1 2">MIT 09-6949</strain>
    </source>
</reference>